<dbReference type="PROSITE" id="PS00678">
    <property type="entry name" value="WD_REPEATS_1"/>
    <property type="match status" value="1"/>
</dbReference>
<dbReference type="PROSITE" id="PS50294">
    <property type="entry name" value="WD_REPEATS_REGION"/>
    <property type="match status" value="5"/>
</dbReference>
<proteinExistence type="predicted"/>
<dbReference type="EMBL" id="SWFS01000420">
    <property type="protein sequence ID" value="KAA8905033.1"/>
    <property type="molecule type" value="Genomic_DNA"/>
</dbReference>
<evidence type="ECO:0000256" key="1">
    <source>
        <dbReference type="ARBA" id="ARBA00022574"/>
    </source>
</evidence>
<name>A0A642UZT9_9ASCO</name>
<feature type="repeat" description="WD" evidence="5">
    <location>
        <begin position="29"/>
        <end position="62"/>
    </location>
</feature>
<dbReference type="GO" id="GO:0006397">
    <property type="term" value="P:mRNA processing"/>
    <property type="evidence" value="ECO:0007669"/>
    <property type="project" value="UniProtKB-KW"/>
</dbReference>
<dbReference type="CDD" id="cd00200">
    <property type="entry name" value="WD40"/>
    <property type="match status" value="1"/>
</dbReference>
<protein>
    <recommendedName>
        <fullName evidence="9">Anaphase-promoting complex subunit 4 WD40 domain-containing protein</fullName>
    </recommendedName>
</protein>
<dbReference type="VEuPathDB" id="FungiDB:TRICI_005361"/>
<keyword evidence="1 5" id="KW-0853">WD repeat</keyword>
<keyword evidence="8" id="KW-1185">Reference proteome</keyword>
<dbReference type="PRINTS" id="PR00320">
    <property type="entry name" value="GPROTEINBRPT"/>
</dbReference>
<dbReference type="GO" id="GO:0008380">
    <property type="term" value="P:RNA splicing"/>
    <property type="evidence" value="ECO:0007669"/>
    <property type="project" value="UniProtKB-KW"/>
</dbReference>
<dbReference type="InterPro" id="IPR001680">
    <property type="entry name" value="WD40_rpt"/>
</dbReference>
<feature type="repeat" description="WD" evidence="5">
    <location>
        <begin position="251"/>
        <end position="292"/>
    </location>
</feature>
<evidence type="ECO:0000256" key="5">
    <source>
        <dbReference type="PROSITE-ProRule" id="PRU00221"/>
    </source>
</evidence>
<keyword evidence="2" id="KW-0507">mRNA processing</keyword>
<dbReference type="InterPro" id="IPR020472">
    <property type="entry name" value="WD40_PAC1"/>
</dbReference>
<dbReference type="SUPFAM" id="SSF50978">
    <property type="entry name" value="WD40 repeat-like"/>
    <property type="match status" value="1"/>
</dbReference>
<feature type="repeat" description="WD" evidence="5">
    <location>
        <begin position="293"/>
        <end position="327"/>
    </location>
</feature>
<dbReference type="Gene3D" id="2.130.10.10">
    <property type="entry name" value="YVTN repeat-like/Quinoprotein amine dehydrogenase"/>
    <property type="match status" value="1"/>
</dbReference>
<gene>
    <name evidence="7" type="ORF">TRICI_005361</name>
</gene>
<dbReference type="GO" id="GO:0071013">
    <property type="term" value="C:catalytic step 2 spliceosome"/>
    <property type="evidence" value="ECO:0007669"/>
    <property type="project" value="TreeGrafter"/>
</dbReference>
<evidence type="ECO:0000313" key="8">
    <source>
        <dbReference type="Proteomes" id="UP000761534"/>
    </source>
</evidence>
<evidence type="ECO:0000256" key="2">
    <source>
        <dbReference type="ARBA" id="ARBA00022664"/>
    </source>
</evidence>
<dbReference type="InterPro" id="IPR036322">
    <property type="entry name" value="WD40_repeat_dom_sf"/>
</dbReference>
<dbReference type="InterPro" id="IPR052234">
    <property type="entry name" value="U5_snRNP_Component"/>
</dbReference>
<dbReference type="Proteomes" id="UP000761534">
    <property type="component" value="Unassembled WGS sequence"/>
</dbReference>
<evidence type="ECO:0000256" key="6">
    <source>
        <dbReference type="SAM" id="MobiDB-lite"/>
    </source>
</evidence>
<comment type="caution">
    <text evidence="7">The sequence shown here is derived from an EMBL/GenBank/DDBJ whole genome shotgun (WGS) entry which is preliminary data.</text>
</comment>
<feature type="compositionally biased region" description="Polar residues" evidence="6">
    <location>
        <begin position="17"/>
        <end position="26"/>
    </location>
</feature>
<feature type="region of interest" description="Disordered" evidence="6">
    <location>
        <begin position="1"/>
        <end position="26"/>
    </location>
</feature>
<evidence type="ECO:0000313" key="7">
    <source>
        <dbReference type="EMBL" id="KAA8905033.1"/>
    </source>
</evidence>
<dbReference type="Pfam" id="PF00400">
    <property type="entry name" value="WD40"/>
    <property type="match status" value="6"/>
</dbReference>
<organism evidence="7 8">
    <name type="scientific">Trichomonascus ciferrii</name>
    <dbReference type="NCBI Taxonomy" id="44093"/>
    <lineage>
        <taxon>Eukaryota</taxon>
        <taxon>Fungi</taxon>
        <taxon>Dikarya</taxon>
        <taxon>Ascomycota</taxon>
        <taxon>Saccharomycotina</taxon>
        <taxon>Dipodascomycetes</taxon>
        <taxon>Dipodascales</taxon>
        <taxon>Trichomonascaceae</taxon>
        <taxon>Trichomonascus</taxon>
        <taxon>Trichomonascus ciferrii complex</taxon>
    </lineage>
</organism>
<dbReference type="InterPro" id="IPR019775">
    <property type="entry name" value="WD40_repeat_CS"/>
</dbReference>
<dbReference type="SMART" id="SM00320">
    <property type="entry name" value="WD40"/>
    <property type="match status" value="7"/>
</dbReference>
<dbReference type="OrthoDB" id="1068471at2759"/>
<evidence type="ECO:0000256" key="4">
    <source>
        <dbReference type="ARBA" id="ARBA00023187"/>
    </source>
</evidence>
<dbReference type="PROSITE" id="PS50082">
    <property type="entry name" value="WD_REPEATS_2"/>
    <property type="match status" value="6"/>
</dbReference>
<evidence type="ECO:0008006" key="9">
    <source>
        <dbReference type="Google" id="ProtNLM"/>
    </source>
</evidence>
<dbReference type="PANTHER" id="PTHR44006">
    <property type="entry name" value="U5 SMALL NUCLEAR RIBONUCLEOPROTEIN 40 KDA PROTEIN"/>
    <property type="match status" value="1"/>
</dbReference>
<dbReference type="AlphaFoldDB" id="A0A642UZT9"/>
<feature type="repeat" description="WD" evidence="5">
    <location>
        <begin position="204"/>
        <end position="234"/>
    </location>
</feature>
<dbReference type="InterPro" id="IPR015943">
    <property type="entry name" value="WD40/YVTN_repeat-like_dom_sf"/>
</dbReference>
<feature type="repeat" description="WD" evidence="5">
    <location>
        <begin position="72"/>
        <end position="113"/>
    </location>
</feature>
<sequence length="327" mass="34399">MSVVKKARTTGHEGAVASTTTGPATSVQLSGHGGEVLGVQFDGSGMHLATCSSDRTVFLWRVYGENENYGVLRGHKGAVLDIRWARDGRQLFSASSDLTVGTWDVETGARVRKHEGHEDMVNCVDVVRRGTELVVSGSDDGSVGVWDPRDKAAVGCFTTGYPVVGVAVDSVGATVYSSGVDATIKAWDPRQPDSPVYELPGHGESTVTSLAVASDDQTLLSHGMDGCVRTWDVRPFAAGPQRALKVYDGAPNGVEQNVLRACWSPDGTRVAAGSSDRTAVVWDTFSRKITHKLPGHAGAVNDVHFSPTDAAVFASASSDGSVILSSL</sequence>
<dbReference type="GO" id="GO:0003723">
    <property type="term" value="F:RNA binding"/>
    <property type="evidence" value="ECO:0007669"/>
    <property type="project" value="TreeGrafter"/>
</dbReference>
<accession>A0A642UZT9</accession>
<evidence type="ECO:0000256" key="3">
    <source>
        <dbReference type="ARBA" id="ARBA00022737"/>
    </source>
</evidence>
<keyword evidence="3" id="KW-0677">Repeat</keyword>
<keyword evidence="4" id="KW-0508">mRNA splicing</keyword>
<reference evidence="7" key="1">
    <citation type="journal article" date="2019" name="G3 (Bethesda)">
        <title>Genome Assemblies of Two Rare Opportunistic Yeast Pathogens: Diutina rugosa (syn. Candida rugosa) and Trichomonascus ciferrii (syn. Candida ciferrii).</title>
        <authorList>
            <person name="Mixao V."/>
            <person name="Saus E."/>
            <person name="Hansen A.P."/>
            <person name="Lass-Florl C."/>
            <person name="Gabaldon T."/>
        </authorList>
    </citation>
    <scope>NUCLEOTIDE SEQUENCE</scope>
    <source>
        <strain evidence="7">CBS 4856</strain>
    </source>
</reference>
<feature type="repeat" description="WD" evidence="5">
    <location>
        <begin position="114"/>
        <end position="147"/>
    </location>
</feature>
<dbReference type="PANTHER" id="PTHR44006:SF1">
    <property type="entry name" value="U5 SMALL NUCLEAR RIBONUCLEOPROTEIN 40 KDA PROTEIN"/>
    <property type="match status" value="1"/>
</dbReference>